<protein>
    <submittedName>
        <fullName evidence="2">Uncharacterized protein</fullName>
    </submittedName>
</protein>
<evidence type="ECO:0000313" key="3">
    <source>
        <dbReference type="Proteomes" id="UP000008281"/>
    </source>
</evidence>
<proteinExistence type="predicted"/>
<keyword evidence="3" id="KW-1185">Reference proteome</keyword>
<dbReference type="Proteomes" id="UP000008281">
    <property type="component" value="Unassembled WGS sequence"/>
</dbReference>
<name>E3N4Y7_CAERE</name>
<sequence length="384" mass="43235">MDGFPGFPEQKGDFGLNGRPGTPVFWSNYPKSTVTVLINLYSGDPGRLGFAEVNGYSGSNEILWNVGRKFSRYAKKKRTTRKSSTQWKTRRSRFARTTRTPGTFRNQKRIGLPGFPEAKGEPGFLGYAGEKGHPERKRFPGADGPPVSKTLVEWNVSSDKPVSMGVSVEAVNPQTGLFKMVVGLFLVPRLNHSTQSSFDALAKVAVIVGPIEPADIEMLISAFRTIKNNQKNLDFQDIQDNKDIQFQDELDSFGIPSFKRELRGPRQPGLLRYPVILGDMESQELTDNKEPGEKGLPTAVEAPDLHGEKALDTETNGRRSVKLQCERVFQDYRDSRALPEETDFQKLIDYKYQQDQNILLSQEPQDCHDHQNNQKSMIHCRIQA</sequence>
<gene>
    <name evidence="2" type="ORF">CRE_09724</name>
</gene>
<evidence type="ECO:0000313" key="2">
    <source>
        <dbReference type="EMBL" id="EFO86934.1"/>
    </source>
</evidence>
<evidence type="ECO:0000256" key="1">
    <source>
        <dbReference type="SAM" id="MobiDB-lite"/>
    </source>
</evidence>
<dbReference type="EMBL" id="DS268529">
    <property type="protein sequence ID" value="EFO86934.1"/>
    <property type="molecule type" value="Genomic_DNA"/>
</dbReference>
<dbReference type="HOGENOM" id="CLU_720106_0_0_1"/>
<accession>E3N4Y7</accession>
<organism evidence="3">
    <name type="scientific">Caenorhabditis remanei</name>
    <name type="common">Caenorhabditis vulgaris</name>
    <dbReference type="NCBI Taxonomy" id="31234"/>
    <lineage>
        <taxon>Eukaryota</taxon>
        <taxon>Metazoa</taxon>
        <taxon>Ecdysozoa</taxon>
        <taxon>Nematoda</taxon>
        <taxon>Chromadorea</taxon>
        <taxon>Rhabditida</taxon>
        <taxon>Rhabditina</taxon>
        <taxon>Rhabditomorpha</taxon>
        <taxon>Rhabditoidea</taxon>
        <taxon>Rhabditidae</taxon>
        <taxon>Peloderinae</taxon>
        <taxon>Caenorhabditis</taxon>
    </lineage>
</organism>
<reference evidence="2" key="1">
    <citation type="submission" date="2007-07" db="EMBL/GenBank/DDBJ databases">
        <title>PCAP assembly of the Caenorhabditis remanei genome.</title>
        <authorList>
            <consortium name="The Caenorhabditis remanei Sequencing Consortium"/>
            <person name="Wilson R.K."/>
        </authorList>
    </citation>
    <scope>NUCLEOTIDE SEQUENCE [LARGE SCALE GENOMIC DNA]</scope>
    <source>
        <strain evidence="2">PB4641</strain>
    </source>
</reference>
<dbReference type="AlphaFoldDB" id="E3N4Y7"/>
<feature type="region of interest" description="Disordered" evidence="1">
    <location>
        <begin position="76"/>
        <end position="95"/>
    </location>
</feature>
<dbReference type="STRING" id="31234.E3N4Y7"/>
<dbReference type="InParanoid" id="E3N4Y7"/>